<keyword evidence="4" id="KW-1185">Reference proteome</keyword>
<dbReference type="Gene3D" id="3.40.50.720">
    <property type="entry name" value="NAD(P)-binding Rossmann-like Domain"/>
    <property type="match status" value="1"/>
</dbReference>
<evidence type="ECO:0000313" key="3">
    <source>
        <dbReference type="EMBL" id="MXP75592.1"/>
    </source>
</evidence>
<organism evidence="3 4">
    <name type="scientific">Sporofaciens musculi</name>
    <dbReference type="NCBI Taxonomy" id="2681861"/>
    <lineage>
        <taxon>Bacteria</taxon>
        <taxon>Bacillati</taxon>
        <taxon>Bacillota</taxon>
        <taxon>Clostridia</taxon>
        <taxon>Lachnospirales</taxon>
        <taxon>Lachnospiraceae</taxon>
        <taxon>Sporofaciens</taxon>
    </lineage>
</organism>
<comment type="similarity">
    <text evidence="1">Belongs to the short-chain dehydrogenases/reductases (SDR) family.</text>
</comment>
<dbReference type="RefSeq" id="WP_159750833.1">
    <property type="nucleotide sequence ID" value="NZ_WUQX01000001.1"/>
</dbReference>
<dbReference type="Pfam" id="PF13561">
    <property type="entry name" value="adh_short_C2"/>
    <property type="match status" value="1"/>
</dbReference>
<dbReference type="FunFam" id="3.40.50.720:FF:000084">
    <property type="entry name" value="Short-chain dehydrogenase reductase"/>
    <property type="match status" value="1"/>
</dbReference>
<dbReference type="SUPFAM" id="SSF51735">
    <property type="entry name" value="NAD(P)-binding Rossmann-fold domains"/>
    <property type="match status" value="1"/>
</dbReference>
<keyword evidence="2" id="KW-0560">Oxidoreductase</keyword>
<evidence type="ECO:0000256" key="1">
    <source>
        <dbReference type="ARBA" id="ARBA00006484"/>
    </source>
</evidence>
<dbReference type="GO" id="GO:0016616">
    <property type="term" value="F:oxidoreductase activity, acting on the CH-OH group of donors, NAD or NADP as acceptor"/>
    <property type="evidence" value="ECO:0007669"/>
    <property type="project" value="TreeGrafter"/>
</dbReference>
<name>A0A7X3MFW6_9FIRM</name>
<protein>
    <submittedName>
        <fullName evidence="3">SDR family oxidoreductase</fullName>
    </submittedName>
</protein>
<dbReference type="AlphaFoldDB" id="A0A7X3MFW6"/>
<dbReference type="InterPro" id="IPR036291">
    <property type="entry name" value="NAD(P)-bd_dom_sf"/>
</dbReference>
<evidence type="ECO:0000313" key="4">
    <source>
        <dbReference type="Proteomes" id="UP000460412"/>
    </source>
</evidence>
<sequence>MKRMFDLKGKKAIVVGGAGDLGFGMLEGLVEAGAQCVVIDVDEKLKSVCEGLNSRGFRTHPVHGDISDRKQVRESYEEAMDIFGNDLDIMVNAAGIQIRHPSEEFPMEDWDKVLAVNLTGPWMYMQMAANTMIPKGYGKLVTVSSLQSIIGGVTIPAYTAAKGGLGTLIKTLSNDWAAKGLNINCIAPGYMATKLNTGLLADQKRSKEILGRIPQGRWGTGEDLKGVTVFLCSSASDYVNGITIPVDGGFLGR</sequence>
<evidence type="ECO:0000256" key="2">
    <source>
        <dbReference type="ARBA" id="ARBA00023002"/>
    </source>
</evidence>
<gene>
    <name evidence="3" type="ORF">GN277_09400</name>
</gene>
<comment type="caution">
    <text evidence="3">The sequence shown here is derived from an EMBL/GenBank/DDBJ whole genome shotgun (WGS) entry which is preliminary data.</text>
</comment>
<accession>A0A7X3MFW6</accession>
<dbReference type="PROSITE" id="PS00061">
    <property type="entry name" value="ADH_SHORT"/>
    <property type="match status" value="1"/>
</dbReference>
<dbReference type="InterPro" id="IPR020904">
    <property type="entry name" value="Sc_DH/Rdtase_CS"/>
</dbReference>
<reference evidence="3 4" key="1">
    <citation type="submission" date="2019-12" db="EMBL/GenBank/DDBJ databases">
        <title>Sporaefaciens musculi gen. nov., sp. nov., a novel bacterium isolated from the caecum of an obese mouse.</title>
        <authorList>
            <person name="Rasmussen T.S."/>
            <person name="Streidl T."/>
            <person name="Hitch T.C.A."/>
            <person name="Wortmann E."/>
            <person name="Deptula P."/>
            <person name="Hansen M."/>
            <person name="Nielsen D.S."/>
            <person name="Clavel T."/>
            <person name="Vogensen F.K."/>
        </authorList>
    </citation>
    <scope>NUCLEOTIDE SEQUENCE [LARGE SCALE GENOMIC DNA]</scope>
    <source>
        <strain evidence="3 4">WCA-9-b2</strain>
    </source>
</reference>
<proteinExistence type="inferred from homology"/>
<dbReference type="EMBL" id="WUQX01000001">
    <property type="protein sequence ID" value="MXP75592.1"/>
    <property type="molecule type" value="Genomic_DNA"/>
</dbReference>
<dbReference type="InterPro" id="IPR002347">
    <property type="entry name" value="SDR_fam"/>
</dbReference>
<dbReference type="PANTHER" id="PTHR42760:SF5">
    <property type="entry name" value="2-DEHYDRO-3-DEOXY-D-GLUCONATE 5-DEHYDROGENASE"/>
    <property type="match status" value="1"/>
</dbReference>
<dbReference type="PRINTS" id="PR00080">
    <property type="entry name" value="SDRFAMILY"/>
</dbReference>
<dbReference type="PRINTS" id="PR00081">
    <property type="entry name" value="GDHRDH"/>
</dbReference>
<dbReference type="PANTHER" id="PTHR42760">
    <property type="entry name" value="SHORT-CHAIN DEHYDROGENASES/REDUCTASES FAMILY MEMBER"/>
    <property type="match status" value="1"/>
</dbReference>
<dbReference type="Proteomes" id="UP000460412">
    <property type="component" value="Unassembled WGS sequence"/>
</dbReference>
<dbReference type="GO" id="GO:0008206">
    <property type="term" value="P:bile acid metabolic process"/>
    <property type="evidence" value="ECO:0007669"/>
    <property type="project" value="UniProtKB-ARBA"/>
</dbReference>